<dbReference type="CDD" id="cd07821">
    <property type="entry name" value="PYR_PYL_RCAR_like"/>
    <property type="match status" value="1"/>
</dbReference>
<dbReference type="Pfam" id="PF10604">
    <property type="entry name" value="Polyketide_cyc2"/>
    <property type="match status" value="1"/>
</dbReference>
<dbReference type="Proteomes" id="UP001651690">
    <property type="component" value="Unassembled WGS sequence"/>
</dbReference>
<proteinExistence type="predicted"/>
<sequence length="156" mass="16809">MTGRTFSFQLRRTSTAPPATLFRMETDGPSWAKWGKPLILQASWDREGVPAPAGVGAIRKVGMWPVLMREETLVYEPDRKHVYTFAGSGPAKDYRAEVLFTPNASGGTELIWSGSFTEGLRGTGPAVRAALRGALVLLSRQLVAAAERETSSGATA</sequence>
<dbReference type="EMBL" id="JANDBD010000009">
    <property type="protein sequence ID" value="MCP9274707.1"/>
    <property type="molecule type" value="Genomic_DNA"/>
</dbReference>
<comment type="caution">
    <text evidence="1">The sequence shown here is derived from an EMBL/GenBank/DDBJ whole genome shotgun (WGS) entry which is preliminary data.</text>
</comment>
<accession>A0ABT1MA84</accession>
<gene>
    <name evidence="1" type="ORF">NM203_21165</name>
</gene>
<evidence type="ECO:0000313" key="1">
    <source>
        <dbReference type="EMBL" id="MCP9274707.1"/>
    </source>
</evidence>
<organism evidence="1 2">
    <name type="scientific">Mycolicibacterium arenosum</name>
    <dbReference type="NCBI Taxonomy" id="2952157"/>
    <lineage>
        <taxon>Bacteria</taxon>
        <taxon>Bacillati</taxon>
        <taxon>Actinomycetota</taxon>
        <taxon>Actinomycetes</taxon>
        <taxon>Mycobacteriales</taxon>
        <taxon>Mycobacteriaceae</taxon>
        <taxon>Mycolicibacterium</taxon>
    </lineage>
</organism>
<evidence type="ECO:0000313" key="2">
    <source>
        <dbReference type="Proteomes" id="UP001651690"/>
    </source>
</evidence>
<dbReference type="InterPro" id="IPR023393">
    <property type="entry name" value="START-like_dom_sf"/>
</dbReference>
<dbReference type="Gene3D" id="3.30.530.20">
    <property type="match status" value="1"/>
</dbReference>
<keyword evidence="2" id="KW-1185">Reference proteome</keyword>
<name>A0ABT1MA84_9MYCO</name>
<reference evidence="1 2" key="1">
    <citation type="submission" date="2022-06" db="EMBL/GenBank/DDBJ databases">
        <title>Mycolicibacterium sp. CAU 1645 isolated from seawater.</title>
        <authorList>
            <person name="Kim W."/>
        </authorList>
    </citation>
    <scope>NUCLEOTIDE SEQUENCE [LARGE SCALE GENOMIC DNA]</scope>
    <source>
        <strain evidence="1 2">CAU 1645</strain>
    </source>
</reference>
<dbReference type="SUPFAM" id="SSF55961">
    <property type="entry name" value="Bet v1-like"/>
    <property type="match status" value="1"/>
</dbReference>
<dbReference type="InterPro" id="IPR019587">
    <property type="entry name" value="Polyketide_cyclase/dehydratase"/>
</dbReference>
<dbReference type="RefSeq" id="WP_255062384.1">
    <property type="nucleotide sequence ID" value="NZ_JANDBD010000009.1"/>
</dbReference>
<protein>
    <submittedName>
        <fullName evidence="1">SRPBCC family protein</fullName>
    </submittedName>
</protein>